<accession>A0A9P3PYY7</accession>
<evidence type="ECO:0000313" key="2">
    <source>
        <dbReference type="EMBL" id="GLB43802.1"/>
    </source>
</evidence>
<keyword evidence="3" id="KW-1185">Reference proteome</keyword>
<dbReference type="OrthoDB" id="2870900at2759"/>
<comment type="caution">
    <text evidence="2">The sequence shown here is derived from an EMBL/GenBank/DDBJ whole genome shotgun (WGS) entry which is preliminary data.</text>
</comment>
<sequence>MLAPHCSRTACALNEHVLEEIFSILCDTSHATLRSLLLTNSLFNRLARPLLYRYIALNIATANFMVEVQSWLADPAKAQILQAIRHIRIEKIYVGYTTQPAHDPSVKLVGKVQDLTKRRSRSPPPRDTAEEWSALATLVARTTQLRSLTFAVGEAVPLVLLRAIHDYPTPLHLHLAQWTRPSDAAPHDDPAELELARSPALRSLHAVIYNPQRSHRDLRVPAFWRIVRAAPNLQSVELEIGDGGCVVRRETADQVARWEALALAFEHPEHRAPSQRAPGIRKLKIGAAELAGWRGGDLSRVTHLECVGDLTLHALRSFTSLTHVTLESCEDVDEVLAACPPLASLAITGWTHGVQLDTILAYHAHTLDALGLHEAERYDRDNPRETLSIAALCRIRDACRRLAELSIDLNIQENPPPEHLSTDDHQDVYATLATIPRLRRLQLNYNLGISSYSGGSGRAPSRHRRSASPAPADHAQVPLADARFVEAVWGAVNRGRGASPIRELRVAQGEARRRTGVGYPAGWVKWEQRRHQWFKAAPSERDDEPDGIGVLTWLTKRKSLNCRQLRGLREETFEVLGATYISRRYTS</sequence>
<evidence type="ECO:0000256" key="1">
    <source>
        <dbReference type="SAM" id="MobiDB-lite"/>
    </source>
</evidence>
<gene>
    <name evidence="2" type="ORF">LshimejAT787_1403140</name>
</gene>
<organism evidence="2 3">
    <name type="scientific">Lyophyllum shimeji</name>
    <name type="common">Hon-shimeji</name>
    <name type="synonym">Tricholoma shimeji</name>
    <dbReference type="NCBI Taxonomy" id="47721"/>
    <lineage>
        <taxon>Eukaryota</taxon>
        <taxon>Fungi</taxon>
        <taxon>Dikarya</taxon>
        <taxon>Basidiomycota</taxon>
        <taxon>Agaricomycotina</taxon>
        <taxon>Agaricomycetes</taxon>
        <taxon>Agaricomycetidae</taxon>
        <taxon>Agaricales</taxon>
        <taxon>Tricholomatineae</taxon>
        <taxon>Lyophyllaceae</taxon>
        <taxon>Lyophyllum</taxon>
    </lineage>
</organism>
<name>A0A9P3PYY7_LYOSH</name>
<proteinExistence type="predicted"/>
<protein>
    <submittedName>
        <fullName evidence="2">Uncharacterized protein</fullName>
    </submittedName>
</protein>
<dbReference type="EMBL" id="BRPK01000014">
    <property type="protein sequence ID" value="GLB43802.1"/>
    <property type="molecule type" value="Genomic_DNA"/>
</dbReference>
<reference evidence="2" key="1">
    <citation type="submission" date="2022-07" db="EMBL/GenBank/DDBJ databases">
        <title>The genome of Lyophyllum shimeji provides insight into the initial evolution of ectomycorrhizal fungal genome.</title>
        <authorList>
            <person name="Kobayashi Y."/>
            <person name="Shibata T."/>
            <person name="Hirakawa H."/>
            <person name="Shigenobu S."/>
            <person name="Nishiyama T."/>
            <person name="Yamada A."/>
            <person name="Hasebe M."/>
            <person name="Kawaguchi M."/>
        </authorList>
    </citation>
    <scope>NUCLEOTIDE SEQUENCE</scope>
    <source>
        <strain evidence="2">AT787</strain>
    </source>
</reference>
<feature type="region of interest" description="Disordered" evidence="1">
    <location>
        <begin position="453"/>
        <end position="475"/>
    </location>
</feature>
<evidence type="ECO:0000313" key="3">
    <source>
        <dbReference type="Proteomes" id="UP001063166"/>
    </source>
</evidence>
<dbReference type="InterPro" id="IPR032675">
    <property type="entry name" value="LRR_dom_sf"/>
</dbReference>
<dbReference type="AlphaFoldDB" id="A0A9P3PYY7"/>
<dbReference type="Gene3D" id="3.80.10.10">
    <property type="entry name" value="Ribonuclease Inhibitor"/>
    <property type="match status" value="1"/>
</dbReference>
<dbReference type="Proteomes" id="UP001063166">
    <property type="component" value="Unassembled WGS sequence"/>
</dbReference>